<feature type="transmembrane region" description="Helical" evidence="1">
    <location>
        <begin position="107"/>
        <end position="125"/>
    </location>
</feature>
<evidence type="ECO:0000256" key="1">
    <source>
        <dbReference type="SAM" id="Phobius"/>
    </source>
</evidence>
<proteinExistence type="predicted"/>
<accession>A0ABS1NBK9</accession>
<keyword evidence="3" id="KW-1185">Reference proteome</keyword>
<dbReference type="Proteomes" id="UP000634229">
    <property type="component" value="Unassembled WGS sequence"/>
</dbReference>
<comment type="caution">
    <text evidence="2">The sequence shown here is derived from an EMBL/GenBank/DDBJ whole genome shotgun (WGS) entry which is preliminary data.</text>
</comment>
<evidence type="ECO:0008006" key="4">
    <source>
        <dbReference type="Google" id="ProtNLM"/>
    </source>
</evidence>
<name>A0ABS1NBK9_9ACTN</name>
<gene>
    <name evidence="2" type="ORF">JK363_12415</name>
</gene>
<keyword evidence="1" id="KW-0812">Transmembrane</keyword>
<evidence type="ECO:0000313" key="3">
    <source>
        <dbReference type="Proteomes" id="UP000634229"/>
    </source>
</evidence>
<evidence type="ECO:0000313" key="2">
    <source>
        <dbReference type="EMBL" id="MBL1097468.1"/>
    </source>
</evidence>
<reference evidence="2 3" key="1">
    <citation type="submission" date="2021-01" db="EMBL/GenBank/DDBJ databases">
        <title>WGS of actinomycetes isolated from Thailand.</title>
        <authorList>
            <person name="Thawai C."/>
        </authorList>
    </citation>
    <scope>NUCLEOTIDE SEQUENCE [LARGE SCALE GENOMIC DNA]</scope>
    <source>
        <strain evidence="2 3">CA1R205</strain>
    </source>
</reference>
<keyword evidence="1" id="KW-0472">Membrane</keyword>
<keyword evidence="1" id="KW-1133">Transmembrane helix</keyword>
<dbReference type="EMBL" id="JAERRF010000006">
    <property type="protein sequence ID" value="MBL1097468.1"/>
    <property type="molecule type" value="Genomic_DNA"/>
</dbReference>
<sequence>MCRICGGFPAADVTIRAHQGMLVMMTFRKLEGPFCRICGTSVFRDMMSRTLWQGWWSPFSAGLFNPFTIIADLVARSKINKLPDPGHDPFGARPDIGKPVFRRPASFVVLVPVLWLLTVFMVIAFG</sequence>
<protein>
    <recommendedName>
        <fullName evidence="4">YgiT-type zinc finger protein</fullName>
    </recommendedName>
</protein>
<organism evidence="2 3">
    <name type="scientific">Streptomyces coffeae</name>
    <dbReference type="NCBI Taxonomy" id="621382"/>
    <lineage>
        <taxon>Bacteria</taxon>
        <taxon>Bacillati</taxon>
        <taxon>Actinomycetota</taxon>
        <taxon>Actinomycetes</taxon>
        <taxon>Kitasatosporales</taxon>
        <taxon>Streptomycetaceae</taxon>
        <taxon>Streptomyces</taxon>
    </lineage>
</organism>